<dbReference type="Gene3D" id="3.30.200.20">
    <property type="entry name" value="Phosphorylase Kinase, domain 1"/>
    <property type="match status" value="1"/>
</dbReference>
<feature type="compositionally biased region" description="Basic and acidic residues" evidence="7">
    <location>
        <begin position="937"/>
        <end position="946"/>
    </location>
</feature>
<dbReference type="EMBL" id="JXTI01000003">
    <property type="protein sequence ID" value="KWX15748.1"/>
    <property type="molecule type" value="Genomic_DNA"/>
</dbReference>
<dbReference type="SUPFAM" id="SSF55874">
    <property type="entry name" value="ATPase domain of HSP90 chaperone/DNA topoisomerase II/histidine kinase"/>
    <property type="match status" value="1"/>
</dbReference>
<keyword evidence="3 6" id="KW-0547">Nucleotide-binding</keyword>
<evidence type="ECO:0000256" key="3">
    <source>
        <dbReference type="ARBA" id="ARBA00022741"/>
    </source>
</evidence>
<evidence type="ECO:0000256" key="1">
    <source>
        <dbReference type="ARBA" id="ARBA00010886"/>
    </source>
</evidence>
<dbReference type="InterPro" id="IPR000719">
    <property type="entry name" value="Prot_kinase_dom"/>
</dbReference>
<dbReference type="PANTHER" id="PTHR43671:SF106">
    <property type="entry name" value="NIMA-LIKE KINASE"/>
    <property type="match status" value="1"/>
</dbReference>
<dbReference type="Pfam" id="PF00069">
    <property type="entry name" value="Pkinase"/>
    <property type="match status" value="1"/>
</dbReference>
<keyword evidence="2" id="KW-0808">Transferase</keyword>
<comment type="similarity">
    <text evidence="1">Belongs to the protein kinase superfamily. NEK Ser/Thr protein kinase family. NIMA subfamily.</text>
</comment>
<evidence type="ECO:0000259" key="8">
    <source>
        <dbReference type="PROSITE" id="PS50011"/>
    </source>
</evidence>
<dbReference type="Gene3D" id="3.30.565.10">
    <property type="entry name" value="Histidine kinase-like ATPase, C-terminal domain"/>
    <property type="match status" value="1"/>
</dbReference>
<dbReference type="InterPro" id="IPR036890">
    <property type="entry name" value="HATPase_C_sf"/>
</dbReference>
<feature type="region of interest" description="Disordered" evidence="7">
    <location>
        <begin position="865"/>
        <end position="913"/>
    </location>
</feature>
<dbReference type="Gene3D" id="1.10.510.10">
    <property type="entry name" value="Transferase(Phosphotransferase) domain 1"/>
    <property type="match status" value="1"/>
</dbReference>
<evidence type="ECO:0000313" key="10">
    <source>
        <dbReference type="Proteomes" id="UP000070089"/>
    </source>
</evidence>
<dbReference type="PROSITE" id="PS00107">
    <property type="entry name" value="PROTEIN_KINASE_ATP"/>
    <property type="match status" value="1"/>
</dbReference>
<dbReference type="InterPro" id="IPR017441">
    <property type="entry name" value="Protein_kinase_ATP_BS"/>
</dbReference>
<dbReference type="OrthoDB" id="68483at2759"/>
<feature type="compositionally biased region" description="Polar residues" evidence="7">
    <location>
        <begin position="2524"/>
        <end position="2543"/>
    </location>
</feature>
<dbReference type="SUPFAM" id="SSF56112">
    <property type="entry name" value="Protein kinase-like (PK-like)"/>
    <property type="match status" value="1"/>
</dbReference>
<feature type="domain" description="Protein kinase" evidence="8">
    <location>
        <begin position="27"/>
        <end position="379"/>
    </location>
</feature>
<keyword evidence="5 6" id="KW-0067">ATP-binding</keyword>
<feature type="region of interest" description="Disordered" evidence="7">
    <location>
        <begin position="937"/>
        <end position="986"/>
    </location>
</feature>
<dbReference type="Proteomes" id="UP000070089">
    <property type="component" value="Unassembled WGS sequence"/>
</dbReference>
<dbReference type="InterPro" id="IPR011009">
    <property type="entry name" value="Kinase-like_dom_sf"/>
</dbReference>
<evidence type="ECO:0000313" key="9">
    <source>
        <dbReference type="EMBL" id="KWX15748.1"/>
    </source>
</evidence>
<evidence type="ECO:0000256" key="4">
    <source>
        <dbReference type="ARBA" id="ARBA00022777"/>
    </source>
</evidence>
<gene>
    <name evidence="9" type="ORF">QR46_0204</name>
</gene>
<name>A0A132P087_GIAIN</name>
<reference evidence="9 10" key="1">
    <citation type="journal article" date="2015" name="Mol. Biochem. Parasitol.">
        <title>Identification of polymorphic genes for use in assemblage B genotyping assays through comparative genomics of multiple assemblage B Giardia duodenalis isolates.</title>
        <authorList>
            <person name="Wielinga C."/>
            <person name="Thompson R.C."/>
            <person name="Monis P."/>
            <person name="Ryan U."/>
        </authorList>
    </citation>
    <scope>NUCLEOTIDE SEQUENCE [LARGE SCALE GENOMIC DNA]</scope>
    <source>
        <strain evidence="9 10">BAH15c1</strain>
    </source>
</reference>
<evidence type="ECO:0000256" key="5">
    <source>
        <dbReference type="ARBA" id="ARBA00022840"/>
    </source>
</evidence>
<evidence type="ECO:0000256" key="2">
    <source>
        <dbReference type="ARBA" id="ARBA00022679"/>
    </source>
</evidence>
<proteinExistence type="inferred from homology"/>
<organism evidence="9 10">
    <name type="scientific">Giardia duodenalis assemblage B</name>
    <dbReference type="NCBI Taxonomy" id="1394984"/>
    <lineage>
        <taxon>Eukaryota</taxon>
        <taxon>Metamonada</taxon>
        <taxon>Diplomonadida</taxon>
        <taxon>Hexamitidae</taxon>
        <taxon>Giardiinae</taxon>
        <taxon>Giardia</taxon>
    </lineage>
</organism>
<feature type="region of interest" description="Disordered" evidence="7">
    <location>
        <begin position="2524"/>
        <end position="2558"/>
    </location>
</feature>
<protein>
    <submittedName>
        <fullName evidence="9">Kinase/ CAMKK/ Serine/threonine protein kinase</fullName>
    </submittedName>
</protein>
<feature type="region of interest" description="Disordered" evidence="7">
    <location>
        <begin position="1278"/>
        <end position="1302"/>
    </location>
</feature>
<dbReference type="GO" id="GO:0004674">
    <property type="term" value="F:protein serine/threonine kinase activity"/>
    <property type="evidence" value="ECO:0007669"/>
    <property type="project" value="UniProtKB-KW"/>
</dbReference>
<feature type="binding site" evidence="6">
    <location>
        <position position="56"/>
    </location>
    <ligand>
        <name>ATP</name>
        <dbReference type="ChEBI" id="CHEBI:30616"/>
    </ligand>
</feature>
<dbReference type="VEuPathDB" id="GiardiaDB:QR46_0204"/>
<feature type="region of interest" description="Disordered" evidence="7">
    <location>
        <begin position="2243"/>
        <end position="2265"/>
    </location>
</feature>
<dbReference type="PROSITE" id="PS50011">
    <property type="entry name" value="PROTEIN_KINASE_DOM"/>
    <property type="match status" value="1"/>
</dbReference>
<accession>A0A132P087</accession>
<dbReference type="PANTHER" id="PTHR43671">
    <property type="entry name" value="SERINE/THREONINE-PROTEIN KINASE NEK"/>
    <property type="match status" value="1"/>
</dbReference>
<sequence>MPNGAFSFSRKSEINEQEYPQDRITHYIFGQCIGRGSFGSVYYCLHRESRNEFAAKIMSKRYLFKKFFIREFNAQGSEPPPSLDDSGVAGQGPAGGTNQDTIISYLDLAYQEIEVMKTFRHPCLLRLYEVIQSTEMDKLLMIMDLAEGPISSVTPNASHVNSNVVGMLRCIYNSTDLDNLLEYSSLCCTPMSLLFLRKAILHITLGLYALHAKDYVHADIKAANVLRLANGNFVLGDFSLTNHVSVTRTMSTVVSAAYASPDNRGLTKENDVWAFGVTLFMLLFGRHPASLCLHILVSKLPPPEDGGIIISPNPLKRLHHWSDVLREVPDALTNILNVNTASPHATTIKIIVGCLELNYKKRFTIPMIYDLIIGEHIKNTCYCVSNKFTLQLMLNFYKIQSSIILRSELPPHLTDSSVASRFKVDLWKNAMQRYQFYKAGETLDLDLSLPLTQVVLKKNYVNFLTDVVSNMDPSNEHSANFLISLALMGVDGDLDVYFYSKFVRLFLWGVSAKRTMDTYWNDMAYLLYSDMNYKRMRASRTLKELNFLSVHSTNSDDSEEQQVMLLGKLEQDLAPEICNLDIGSSPLFEFEQRNHYFVKDMFWNFVLNANFARTRILLMEQGLQPPQLVFYEICMLQYDISKHCGLANSLCASKDEGKGKSCSTPARFTSACASMVKKLTSKGLSAGHVLTGANYGSDVPHMEGSKDVDAMHIIEEDAYGMKGYDGGNLLSSTLGVVGKNGESFYLDSAPSTLRGTPFSKESETSNTSVLADDFIDEEIDITKLSSLFSKQYISEQDITGTGLYVDNFSFGSGGKANKNKVCVVAGGKADPSIGTPFMKDLLNLDSRKDQNSMLGLGSFSLSTMQNKKASPVRKKPSRMDPVGQKAEEANQTSAHSPPDALGKKQLLSDSSSDDSDIVAIAASDSDDMDRAFGLEEGNAKELKESNDDSQDDSDLSGADSDIEFVGSGSDNMDAAFGLNSTSSESSVVDVMNMASSSDEGNDYSDQYSSDDDIVAIGSDSEEMDIAFGLEKESLKKENKHAPTPASKDQAVSNNSFGSLMVPEDIPGKKKVNQPQSKVATIVAQNFDEFDETLEDRYMESLPDDEKQAYNTIGPLSCPLIITNAVSSLNDDDGQEIPLKLHGAEDAFSFGSFTCLRESAAQLFSKRPLIDRQDHDAHSDAIETIGEDSALLTESFIGTDRQRKGSLTDQLASERCASNRVRSVLFKAPSSEPDDEKIGVSDCMSASKLDMGLDIDEEESKMLSQPFQVLSIDTNKNTAKTDISSWPESSAPQTQNSKESSQEAFALGINQEDSESAGNGVIKNLVKNLPGDTGALANQDDNFDCLHLSFHTDNIEYSHSDSHHSSKSRYADMTSNININDSFEEYDQPMRIGHVTHRAINQNSDARVNVYLKDSEMHIPEEHIALLMTRTVILLIYSTWTMLQRFGHRYSKSVPLMEAYSKFHGLVNQTLNEGTHLYGKWREYKDKVQGKRLSDECVDPRIRMLLKYGTDKTHPYALTKTLANDILAAGKTYIHALCNELGADLSFEDDYVIWPLIKGREQLPELDFNSLLRFTPDNYKTYLQNKLTGSVRNSSFSQLTDASVFDQQNSSFSASMEFYDNITPPLENNTFTYDVHFGKSSVMATLPNVSFNKSLAAATSLIKGPSALPLGRSSVSGSRSLSTNLSVHDRLAQSVLQHQDAFDRNQMFQSHSCNPCSKKAMKRNCVSCSDLLLEISAQSSAKPLLYSSSVPLTVPIGLKDSIDLLLDTTASELNTNAIEPQVSQVDRVSLDTDESGIRTTEGSFGEQSLPVIAENHAIVTSAAHSTFSAAYFARSRSTICGLAAFTEQSRLTERSVHLDVPYGSLQRTRPVSLRHRARFPRKTIELNLSTHRKHHYGIRPAPEIVETPSIIDNSISVSSVSINLALEQQPTKEKGDDGLFELSGHSSSLDADNLKDGFIKTDATDLITPLKVSSGQAHSSSQEKYVPSPGDLIENSETSKSALRPISQDLHGSIAYSTVDSTPSLTLLDKQQRLEDLISRSIYPLLVSSWKLTRKRLMLNASGLNPNKGWVILSVTDVAHFLQGIVEIINARSTTSSYGTDAPQVRLYCNENTVLEPRSLQNTITHSRLPKTIKETVKIRQNVHDLWVNIGLDAAERSPLVGIRHSTNERQGYIIRRSNHHHDDEINKYEGDLSVTRAQVCCRKANGKIELRLKSLFDLLETKNEDIFSADNIPVTLNVGGKEIYGNDRSGAGEKQDGGSSSDDGYNIPSGYKVLNTCMPAMGDTDKPVSIYRFPRNMPTGDYFTFLYASSVEGVGTSLKDNLVPGDKNYLANWLIETDKIERPQTQMDEVIMPDQDPASMKPSHMDKVETLPSLLPAAAISINSQPRLSRIGSSNMSHSVLRRKSVSAANMFALYPQSTIGHTSESSLAPLVEQFVPPQFEDASTSSAKIAEYQIVPTNEESLDGLSNFQIEPVTSNLDMSSEQQIEPNDLDGYDFQFIGSELDSKALTDVQCPLASTHISQSSLHVAPSTKQDNNDPWPSSNEAKKTSAPDTRPSFPTITFQDYDAMEDAQKQAHTEDFADAIGNSTLQALCIDTGVYVNRMSFEEHVFMPHIFLDILLDLVINARQYSKPSIVRAALFNCQESLYLIVNDCGIGLPKQCWQHVFFHQQELADISQCLGSGLARAIFITRAYGGIINVSSCKNGGTRLILKIPLPKELTFVDA</sequence>
<keyword evidence="9" id="KW-0723">Serine/threonine-protein kinase</keyword>
<keyword evidence="4 9" id="KW-0418">Kinase</keyword>
<evidence type="ECO:0000256" key="6">
    <source>
        <dbReference type="PROSITE-ProRule" id="PRU10141"/>
    </source>
</evidence>
<dbReference type="GO" id="GO:0005524">
    <property type="term" value="F:ATP binding"/>
    <property type="evidence" value="ECO:0007669"/>
    <property type="project" value="UniProtKB-UniRule"/>
</dbReference>
<evidence type="ECO:0000256" key="7">
    <source>
        <dbReference type="SAM" id="MobiDB-lite"/>
    </source>
</evidence>
<comment type="caution">
    <text evidence="9">The sequence shown here is derived from an EMBL/GenBank/DDBJ whole genome shotgun (WGS) entry which is preliminary data.</text>
</comment>
<dbReference type="SMART" id="SM00220">
    <property type="entry name" value="S_TKc"/>
    <property type="match status" value="1"/>
</dbReference>
<dbReference type="InterPro" id="IPR050660">
    <property type="entry name" value="NEK_Ser/Thr_kinase"/>
</dbReference>